<keyword evidence="2" id="KW-1185">Reference proteome</keyword>
<dbReference type="InterPro" id="IPR021109">
    <property type="entry name" value="Peptidase_aspartic_dom_sf"/>
</dbReference>
<proteinExistence type="predicted"/>
<protein>
    <submittedName>
        <fullName evidence="1">Retropepsin-like domain-containing protein</fullName>
    </submittedName>
</protein>
<dbReference type="GO" id="GO:0006508">
    <property type="term" value="P:proteolysis"/>
    <property type="evidence" value="ECO:0007669"/>
    <property type="project" value="InterPro"/>
</dbReference>
<sequence>MFNLKGFGCIVFAITAVATVTAETYCPGKVASVPYHLVNRHQMVVEVSINHGGRYSFLLDTGTQMTLIDPAIASSLQLPEYGNTKVASAGMSSSASFSKLALVETGLHKVTDLKVLVYDLSNLRATGLTIQGVLGEDFLEHFDVLIDNVHKLLCLDSSGAMRADVRGPHTALIIPSEITDGSPPPNLIIVEARLSDATRPVRLMLDSGANGAILFNTSEYLALRQTARLPGTGVDGRQRIFSVLPPQDVKIGSLRLPAVPVVSLAGTQKDPRGKGFDGVLTISLFRRVFIEYRDHFAVLDPL</sequence>
<dbReference type="EMBL" id="CP060394">
    <property type="protein sequence ID" value="QNI31711.1"/>
    <property type="molecule type" value="Genomic_DNA"/>
</dbReference>
<dbReference type="RefSeq" id="WP_186742584.1">
    <property type="nucleotide sequence ID" value="NZ_CP060394.1"/>
</dbReference>
<dbReference type="GO" id="GO:0004190">
    <property type="term" value="F:aspartic-type endopeptidase activity"/>
    <property type="evidence" value="ECO:0007669"/>
    <property type="project" value="InterPro"/>
</dbReference>
<organism evidence="1 2">
    <name type="scientific">Alloacidobacterium dinghuense</name>
    <dbReference type="NCBI Taxonomy" id="2763107"/>
    <lineage>
        <taxon>Bacteria</taxon>
        <taxon>Pseudomonadati</taxon>
        <taxon>Acidobacteriota</taxon>
        <taxon>Terriglobia</taxon>
        <taxon>Terriglobales</taxon>
        <taxon>Acidobacteriaceae</taxon>
        <taxon>Alloacidobacterium</taxon>
    </lineage>
</organism>
<gene>
    <name evidence="1" type="ORF">H7849_22080</name>
</gene>
<accession>A0A7G8BGP1</accession>
<dbReference type="Pfam" id="PF13650">
    <property type="entry name" value="Asp_protease_2"/>
    <property type="match status" value="1"/>
</dbReference>
<reference evidence="1 2" key="1">
    <citation type="submission" date="2020-08" db="EMBL/GenBank/DDBJ databases">
        <title>Edaphobacter telluris sp. nov. and Acidobacterium dinghuensis sp. nov., two acidobacteria isolated from forest soil.</title>
        <authorList>
            <person name="Fu J."/>
            <person name="Qiu L."/>
        </authorList>
    </citation>
    <scope>NUCLEOTIDE SEQUENCE [LARGE SCALE GENOMIC DNA]</scope>
    <source>
        <strain evidence="1">4Y35</strain>
    </source>
</reference>
<name>A0A7G8BGP1_9BACT</name>
<dbReference type="Proteomes" id="UP000515312">
    <property type="component" value="Chromosome"/>
</dbReference>
<dbReference type="Gene3D" id="2.40.70.10">
    <property type="entry name" value="Acid Proteases"/>
    <property type="match status" value="1"/>
</dbReference>
<evidence type="ECO:0000313" key="1">
    <source>
        <dbReference type="EMBL" id="QNI31711.1"/>
    </source>
</evidence>
<evidence type="ECO:0000313" key="2">
    <source>
        <dbReference type="Proteomes" id="UP000515312"/>
    </source>
</evidence>
<dbReference type="InterPro" id="IPR001969">
    <property type="entry name" value="Aspartic_peptidase_AS"/>
</dbReference>
<dbReference type="SUPFAM" id="SSF50630">
    <property type="entry name" value="Acid proteases"/>
    <property type="match status" value="1"/>
</dbReference>
<dbReference type="AlphaFoldDB" id="A0A7G8BGP1"/>
<dbReference type="KEGG" id="adin:H7849_22080"/>
<dbReference type="PROSITE" id="PS00141">
    <property type="entry name" value="ASP_PROTEASE"/>
    <property type="match status" value="1"/>
</dbReference>